<dbReference type="Pfam" id="PF07992">
    <property type="entry name" value="Pyr_redox_2"/>
    <property type="match status" value="1"/>
</dbReference>
<evidence type="ECO:0000313" key="3">
    <source>
        <dbReference type="EMBL" id="HIU24738.1"/>
    </source>
</evidence>
<evidence type="ECO:0000259" key="2">
    <source>
        <dbReference type="Pfam" id="PF07992"/>
    </source>
</evidence>
<dbReference type="EMBL" id="DVMQ01000018">
    <property type="protein sequence ID" value="HIU24738.1"/>
    <property type="molecule type" value="Genomic_DNA"/>
</dbReference>
<protein>
    <submittedName>
        <fullName evidence="3">FAD-dependent oxidoreductase</fullName>
    </submittedName>
</protein>
<dbReference type="Proteomes" id="UP000824078">
    <property type="component" value="Unassembled WGS sequence"/>
</dbReference>
<dbReference type="Gene3D" id="3.50.50.60">
    <property type="entry name" value="FAD/NAD(P)-binding domain"/>
    <property type="match status" value="2"/>
</dbReference>
<keyword evidence="1" id="KW-0560">Oxidoreductase</keyword>
<evidence type="ECO:0000313" key="4">
    <source>
        <dbReference type="Proteomes" id="UP000824078"/>
    </source>
</evidence>
<dbReference type="PRINTS" id="PR00368">
    <property type="entry name" value="FADPNR"/>
</dbReference>
<reference evidence="3" key="2">
    <citation type="journal article" date="2021" name="PeerJ">
        <title>Extensive microbial diversity within the chicken gut microbiome revealed by metagenomics and culture.</title>
        <authorList>
            <person name="Gilroy R."/>
            <person name="Ravi A."/>
            <person name="Getino M."/>
            <person name="Pursley I."/>
            <person name="Horton D.L."/>
            <person name="Alikhan N.F."/>
            <person name="Baker D."/>
            <person name="Gharbi K."/>
            <person name="Hall N."/>
            <person name="Watson M."/>
            <person name="Adriaenssens E.M."/>
            <person name="Foster-Nyarko E."/>
            <person name="Jarju S."/>
            <person name="Secka A."/>
            <person name="Antonio M."/>
            <person name="Oren A."/>
            <person name="Chaudhuri R.R."/>
            <person name="La Ragione R."/>
            <person name="Hildebrand F."/>
            <person name="Pallen M.J."/>
        </authorList>
    </citation>
    <scope>NUCLEOTIDE SEQUENCE</scope>
    <source>
        <strain evidence="3">ChiHjej12B11-29160</strain>
    </source>
</reference>
<dbReference type="InterPro" id="IPR023753">
    <property type="entry name" value="FAD/NAD-binding_dom"/>
</dbReference>
<dbReference type="SUPFAM" id="SSF51905">
    <property type="entry name" value="FAD/NAD(P)-binding domain"/>
    <property type="match status" value="1"/>
</dbReference>
<dbReference type="PANTHER" id="PTHR42949">
    <property type="entry name" value="ANAEROBIC GLYCEROL-3-PHOSPHATE DEHYDROGENASE SUBUNIT B"/>
    <property type="match status" value="1"/>
</dbReference>
<dbReference type="PRINTS" id="PR00469">
    <property type="entry name" value="PNDRDTASEII"/>
</dbReference>
<reference evidence="3" key="1">
    <citation type="submission" date="2020-10" db="EMBL/GenBank/DDBJ databases">
        <authorList>
            <person name="Gilroy R."/>
        </authorList>
    </citation>
    <scope>NUCLEOTIDE SEQUENCE</scope>
    <source>
        <strain evidence="3">ChiHjej12B11-29160</strain>
    </source>
</reference>
<dbReference type="InterPro" id="IPR051691">
    <property type="entry name" value="Metab_Enz_Cyan_OpOx_G3PDH"/>
</dbReference>
<gene>
    <name evidence="3" type="ORF">IAD17_07430</name>
</gene>
<dbReference type="InterPro" id="IPR036188">
    <property type="entry name" value="FAD/NAD-bd_sf"/>
</dbReference>
<name>A0A9D1I027_9ACTN</name>
<dbReference type="AlphaFoldDB" id="A0A9D1I027"/>
<evidence type="ECO:0000256" key="1">
    <source>
        <dbReference type="ARBA" id="ARBA00023002"/>
    </source>
</evidence>
<accession>A0A9D1I027</accession>
<proteinExistence type="predicted"/>
<sequence>MKELTTDVCVIGGGPAGMAAALEAHRGGAQVVVIERDWRLGGILQQCIHDGFGLMRFGKSLTGPSYAQHFIDEIEETSIDVLLDTMVLEITPSREVWAVNSHDGMIHVQCGALILAMGCRERTAAQAGLHGYRPQGVITAGACQRYINVDGYLPGTRAVIVGSGDVGLIMARRMTLEGISVEGVYEIAPHPGGLARNIVQCLEDYNIPLYLSHAVVSVHGKDRITGVTVARIDAERSPIPGTEREIDCDLLVLAAGLIPENELSREINIEMDPRTRGPLLDENLMTSIPGIFSAGNVAVVFDLVDYVSLAGERAARGALAYIKDNQGKESDATRISMRYIPVEKNGNISLCVPQRISSLTDTTDTCFYVRVNKPQDNVVVSCYDVNTGVEYAKQRLTAVAPATMLAVKATLPADAQPCLSVHEVR</sequence>
<dbReference type="PANTHER" id="PTHR42949:SF3">
    <property type="entry name" value="ANAEROBIC GLYCEROL-3-PHOSPHATE DEHYDROGENASE SUBUNIT B"/>
    <property type="match status" value="1"/>
</dbReference>
<organism evidence="3 4">
    <name type="scientific">Candidatus Coprovicinus avistercoris</name>
    <dbReference type="NCBI Taxonomy" id="2840754"/>
    <lineage>
        <taxon>Bacteria</taxon>
        <taxon>Bacillati</taxon>
        <taxon>Actinomycetota</taxon>
        <taxon>Coriobacteriia</taxon>
        <taxon>Coriobacteriales</taxon>
        <taxon>Coriobacteriaceae</taxon>
        <taxon>Coriobacteriaceae incertae sedis</taxon>
        <taxon>Candidatus Coprovicinus</taxon>
    </lineage>
</organism>
<comment type="caution">
    <text evidence="3">The sequence shown here is derived from an EMBL/GenBank/DDBJ whole genome shotgun (WGS) entry which is preliminary data.</text>
</comment>
<dbReference type="GO" id="GO:0016491">
    <property type="term" value="F:oxidoreductase activity"/>
    <property type="evidence" value="ECO:0007669"/>
    <property type="project" value="UniProtKB-KW"/>
</dbReference>
<feature type="domain" description="FAD/NAD(P)-binding" evidence="2">
    <location>
        <begin position="7"/>
        <end position="304"/>
    </location>
</feature>